<comment type="caution">
    <text evidence="21">The sequence shown here is derived from an EMBL/GenBank/DDBJ whole genome shotgun (WGS) entry which is preliminary data.</text>
</comment>
<evidence type="ECO:0000256" key="8">
    <source>
        <dbReference type="ARBA" id="ARBA00022729"/>
    </source>
</evidence>
<dbReference type="PROSITE" id="PS00531">
    <property type="entry name" value="RNASE_T2_2"/>
    <property type="match status" value="1"/>
</dbReference>
<evidence type="ECO:0000256" key="12">
    <source>
        <dbReference type="ARBA" id="ARBA00023180"/>
    </source>
</evidence>
<dbReference type="InterPro" id="IPR036430">
    <property type="entry name" value="RNase_T2-like_sf"/>
</dbReference>
<dbReference type="InterPro" id="IPR033697">
    <property type="entry name" value="Ribonuclease_T2_eukaryotic"/>
</dbReference>
<feature type="domain" description="RNase T2-like C-terminal" evidence="20">
    <location>
        <begin position="324"/>
        <end position="427"/>
    </location>
</feature>
<dbReference type="EMBL" id="BSXN01000225">
    <property type="protein sequence ID" value="GME67678.1"/>
    <property type="molecule type" value="Genomic_DNA"/>
</dbReference>
<dbReference type="GO" id="GO:0003723">
    <property type="term" value="F:RNA binding"/>
    <property type="evidence" value="ECO:0007669"/>
    <property type="project" value="InterPro"/>
</dbReference>
<comment type="function">
    <text evidence="14">Rnase which modulates cell survival under stress conditions. Released from the vacuole to the cytoplasm during stress to promote tRNA and rRNA cleavage and to activate separately a downstream pathway that promotes cell death. Involved in cell size, vacuolar morphology and growth at high temperatures and high salt concentration.</text>
</comment>
<feature type="region of interest" description="Disordered" evidence="18">
    <location>
        <begin position="290"/>
        <end position="312"/>
    </location>
</feature>
<dbReference type="Pfam" id="PF00445">
    <property type="entry name" value="Ribonuclease_T2"/>
    <property type="match status" value="1"/>
</dbReference>
<keyword evidence="7" id="KW-0540">Nuclease</keyword>
<evidence type="ECO:0000256" key="17">
    <source>
        <dbReference type="RuleBase" id="RU004328"/>
    </source>
</evidence>
<evidence type="ECO:0000256" key="10">
    <source>
        <dbReference type="ARBA" id="ARBA00022801"/>
    </source>
</evidence>
<dbReference type="FunFam" id="3.90.730.10:FF:000004">
    <property type="entry name" value="Ribonuclease T2-like"/>
    <property type="match status" value="1"/>
</dbReference>
<dbReference type="GO" id="GO:0033897">
    <property type="term" value="F:ribonuclease T2 activity"/>
    <property type="evidence" value="ECO:0007669"/>
    <property type="project" value="UniProtKB-EC"/>
</dbReference>
<name>A0A9W6W806_CANBO</name>
<evidence type="ECO:0000313" key="21">
    <source>
        <dbReference type="EMBL" id="GME67678.1"/>
    </source>
</evidence>
<evidence type="ECO:0000256" key="18">
    <source>
        <dbReference type="SAM" id="MobiDB-lite"/>
    </source>
</evidence>
<accession>A0A9W6W806</accession>
<dbReference type="AlphaFoldDB" id="A0A9W6W806"/>
<evidence type="ECO:0000256" key="6">
    <source>
        <dbReference type="ARBA" id="ARBA00022554"/>
    </source>
</evidence>
<comment type="subcellular location">
    <subcellularLocation>
        <location evidence="2">Cytoplasm</location>
    </subcellularLocation>
    <subcellularLocation>
        <location evidence="1">Vacuole lumen</location>
    </subcellularLocation>
</comment>
<reference evidence="21" key="1">
    <citation type="submission" date="2023-04" db="EMBL/GenBank/DDBJ databases">
        <title>Candida boidinii NBRC 10035.</title>
        <authorList>
            <person name="Ichikawa N."/>
            <person name="Sato H."/>
            <person name="Tonouchi N."/>
        </authorList>
    </citation>
    <scope>NUCLEOTIDE SEQUENCE</scope>
    <source>
        <strain evidence="21">NBRC 10035</strain>
    </source>
</reference>
<dbReference type="InterPro" id="IPR057328">
    <property type="entry name" value="RNaseT2L_C"/>
</dbReference>
<protein>
    <recommendedName>
        <fullName evidence="15">Ribonuclease T2-like</fullName>
        <ecNumber evidence="4">4.6.1.19</ecNumber>
    </recommendedName>
</protein>
<dbReference type="InterPro" id="IPR001568">
    <property type="entry name" value="RNase_T2-like"/>
</dbReference>
<comment type="similarity">
    <text evidence="3 17">Belongs to the RNase T2 family.</text>
</comment>
<proteinExistence type="inferred from homology"/>
<dbReference type="GO" id="GO:0005775">
    <property type="term" value="C:vacuolar lumen"/>
    <property type="evidence" value="ECO:0007669"/>
    <property type="project" value="UniProtKB-SubCell"/>
</dbReference>
<keyword evidence="22" id="KW-1185">Reference proteome</keyword>
<evidence type="ECO:0000256" key="9">
    <source>
        <dbReference type="ARBA" id="ARBA00022759"/>
    </source>
</evidence>
<dbReference type="CDD" id="cd01061">
    <property type="entry name" value="RNase_T2_euk"/>
    <property type="match status" value="1"/>
</dbReference>
<keyword evidence="8 19" id="KW-0732">Signal</keyword>
<feature type="active site" evidence="16">
    <location>
        <position position="105"/>
    </location>
</feature>
<dbReference type="SUPFAM" id="SSF55895">
    <property type="entry name" value="Ribonuclease Rh-like"/>
    <property type="match status" value="1"/>
</dbReference>
<dbReference type="PANTHER" id="PTHR11240:SF22">
    <property type="entry name" value="RIBONUCLEASE T2"/>
    <property type="match status" value="1"/>
</dbReference>
<dbReference type="InterPro" id="IPR033130">
    <property type="entry name" value="RNase_T2_His_AS_2"/>
</dbReference>
<feature type="chain" id="PRO_5040825377" description="Ribonuclease T2-like" evidence="19">
    <location>
        <begin position="18"/>
        <end position="431"/>
    </location>
</feature>
<dbReference type="GO" id="GO:0005576">
    <property type="term" value="C:extracellular region"/>
    <property type="evidence" value="ECO:0007669"/>
    <property type="project" value="TreeGrafter"/>
</dbReference>
<dbReference type="PROSITE" id="PS00530">
    <property type="entry name" value="RNASE_T2_1"/>
    <property type="match status" value="1"/>
</dbReference>
<evidence type="ECO:0000259" key="20">
    <source>
        <dbReference type="Pfam" id="PF25488"/>
    </source>
</evidence>
<keyword evidence="12" id="KW-0325">Glycoprotein</keyword>
<dbReference type="GO" id="GO:0016787">
    <property type="term" value="F:hydrolase activity"/>
    <property type="evidence" value="ECO:0007669"/>
    <property type="project" value="UniProtKB-KW"/>
</dbReference>
<keyword evidence="6" id="KW-0926">Vacuole</keyword>
<keyword evidence="5" id="KW-0963">Cytoplasm</keyword>
<feature type="active site" evidence="16">
    <location>
        <position position="167"/>
    </location>
</feature>
<evidence type="ECO:0000256" key="13">
    <source>
        <dbReference type="ARBA" id="ARBA00023239"/>
    </source>
</evidence>
<sequence length="431" mass="49340">MIYQYSILLLLANTISGISIDGIYNKFNPAQLLLHKSDNKYSEHHNLFKANEIYHQCPIDIPISCSNETYVEDSCCFEYPGGVLLQTQFWDYYPAVGPDDLFTLHGLWPDNCDGSFDQFCDPSSEISSVSKILEEFKEDELLTKMKRIWKNFNGDDESLWVHEYNKHGTCMTTINPKCYNPSTYKKNQNVVDFYKKTVELFEQLPTYEWLALNGIVPSETQTYTKKQIEDTLSAHFGQPVYIKCNRFRAFQEVWYFYHLKGSIVNGDYYPIPAMMNSQCPEEGIKFLPKGFKPGPSPPNPHPTNTRPGLPKPTGTGLRGFIKPEGYSGCLISNGKWYSSGTCATYTLYKAEFGGYNLKTSKGYCSIVKEGFLICGPSIKPMQFSYDKEKKLVYFGGKLSWSAAEQPTRFKQVPVYPGYDNDLKFKLHLEIH</sequence>
<evidence type="ECO:0000256" key="2">
    <source>
        <dbReference type="ARBA" id="ARBA00004496"/>
    </source>
</evidence>
<dbReference type="EC" id="4.6.1.19" evidence="4"/>
<evidence type="ECO:0000256" key="19">
    <source>
        <dbReference type="SAM" id="SignalP"/>
    </source>
</evidence>
<evidence type="ECO:0000256" key="15">
    <source>
        <dbReference type="ARBA" id="ARBA00071169"/>
    </source>
</evidence>
<gene>
    <name evidence="21" type="ORF">Cboi02_000105700</name>
</gene>
<evidence type="ECO:0000256" key="7">
    <source>
        <dbReference type="ARBA" id="ARBA00022722"/>
    </source>
</evidence>
<keyword evidence="11" id="KW-1015">Disulfide bond</keyword>
<feature type="signal peptide" evidence="19">
    <location>
        <begin position="1"/>
        <end position="17"/>
    </location>
</feature>
<evidence type="ECO:0000256" key="4">
    <source>
        <dbReference type="ARBA" id="ARBA00012571"/>
    </source>
</evidence>
<organism evidence="21 22">
    <name type="scientific">Candida boidinii</name>
    <name type="common">Yeast</name>
    <dbReference type="NCBI Taxonomy" id="5477"/>
    <lineage>
        <taxon>Eukaryota</taxon>
        <taxon>Fungi</taxon>
        <taxon>Dikarya</taxon>
        <taxon>Ascomycota</taxon>
        <taxon>Saccharomycotina</taxon>
        <taxon>Pichiomycetes</taxon>
        <taxon>Pichiales</taxon>
        <taxon>Pichiaceae</taxon>
        <taxon>Ogataea</taxon>
        <taxon>Ogataea/Candida clade</taxon>
    </lineage>
</organism>
<evidence type="ECO:0000256" key="14">
    <source>
        <dbReference type="ARBA" id="ARBA00025494"/>
    </source>
</evidence>
<keyword evidence="9" id="KW-0255">Endonuclease</keyword>
<evidence type="ECO:0000256" key="1">
    <source>
        <dbReference type="ARBA" id="ARBA00004410"/>
    </source>
</evidence>
<dbReference type="InterPro" id="IPR018188">
    <property type="entry name" value="RNase_T2_His_AS_1"/>
</dbReference>
<feature type="active site" evidence="16">
    <location>
        <position position="163"/>
    </location>
</feature>
<dbReference type="Pfam" id="PF25488">
    <property type="entry name" value="RNaseT2L_C"/>
    <property type="match status" value="1"/>
</dbReference>
<evidence type="ECO:0000256" key="11">
    <source>
        <dbReference type="ARBA" id="ARBA00023157"/>
    </source>
</evidence>
<dbReference type="Proteomes" id="UP001165120">
    <property type="component" value="Unassembled WGS sequence"/>
</dbReference>
<evidence type="ECO:0000256" key="5">
    <source>
        <dbReference type="ARBA" id="ARBA00022490"/>
    </source>
</evidence>
<evidence type="ECO:0000313" key="22">
    <source>
        <dbReference type="Proteomes" id="UP001165120"/>
    </source>
</evidence>
<keyword evidence="13" id="KW-0456">Lyase</keyword>
<evidence type="ECO:0000256" key="3">
    <source>
        <dbReference type="ARBA" id="ARBA00007469"/>
    </source>
</evidence>
<keyword evidence="10" id="KW-0378">Hydrolase</keyword>
<dbReference type="Gene3D" id="3.90.730.10">
    <property type="entry name" value="Ribonuclease T2-like"/>
    <property type="match status" value="1"/>
</dbReference>
<evidence type="ECO:0000256" key="16">
    <source>
        <dbReference type="PIRSR" id="PIRSR633697-1"/>
    </source>
</evidence>
<dbReference type="GO" id="GO:0006401">
    <property type="term" value="P:RNA catabolic process"/>
    <property type="evidence" value="ECO:0007669"/>
    <property type="project" value="UniProtKB-ARBA"/>
</dbReference>
<dbReference type="PANTHER" id="PTHR11240">
    <property type="entry name" value="RIBONUCLEASE T2"/>
    <property type="match status" value="1"/>
</dbReference>